<evidence type="ECO:0000256" key="2">
    <source>
        <dbReference type="PROSITE-ProRule" id="PRU10137"/>
    </source>
</evidence>
<name>A0AAP2I8H7_9BACT</name>
<feature type="active site" description="O-(5'-phospho-DNA)-serine intermediate" evidence="1 2">
    <location>
        <position position="11"/>
    </location>
</feature>
<dbReference type="EMBL" id="JAPDUS010000001">
    <property type="protein sequence ID" value="MCW4092052.1"/>
    <property type="molecule type" value="Genomic_DNA"/>
</dbReference>
<evidence type="ECO:0000313" key="4">
    <source>
        <dbReference type="EMBL" id="MBV3388911.1"/>
    </source>
</evidence>
<sequence>MEKVVLYCRVSTQVQDYERQVSDLTQFAKKHQWEIAETFTEKISGAKKNDERKELTSLLSYARVHYINRVLVTELSRLGRDTLQVLAAIDMLNKAKVSLYIMNYNIETLTPDGKVNPMSQFMITLLAEVARMERRTIKERMASGYNNFRANGGKVGRKTGYRKSDEDFRTQYKDVFRLLGKGVSLRDISKATGVSVNTVKRCKSLLQS</sequence>
<evidence type="ECO:0000256" key="1">
    <source>
        <dbReference type="PIRSR" id="PIRSR606118-50"/>
    </source>
</evidence>
<dbReference type="InterPro" id="IPR006119">
    <property type="entry name" value="Resolv_N"/>
</dbReference>
<dbReference type="GO" id="GO:0003677">
    <property type="term" value="F:DNA binding"/>
    <property type="evidence" value="ECO:0007669"/>
    <property type="project" value="InterPro"/>
</dbReference>
<accession>A0AAP2I8H7</accession>
<dbReference type="PANTHER" id="PTHR30461:SF19">
    <property type="entry name" value="SITE-SPECIFIC RECOMBINASE RESOLVASE FAMILY"/>
    <property type="match status" value="1"/>
</dbReference>
<dbReference type="PROSITE" id="PS51736">
    <property type="entry name" value="RECOMBINASES_3"/>
    <property type="match status" value="1"/>
</dbReference>
<proteinExistence type="predicted"/>
<dbReference type="Pfam" id="PF00239">
    <property type="entry name" value="Resolvase"/>
    <property type="match status" value="1"/>
</dbReference>
<dbReference type="AlphaFoldDB" id="A0AAP2I8H7"/>
<dbReference type="InterPro" id="IPR006118">
    <property type="entry name" value="Recombinase_CS"/>
</dbReference>
<protein>
    <submittedName>
        <fullName evidence="5">Recombinase family protein</fullName>
    </submittedName>
</protein>
<dbReference type="CDD" id="cd03768">
    <property type="entry name" value="SR_ResInv"/>
    <property type="match status" value="1"/>
</dbReference>
<comment type="caution">
    <text evidence="5">The sequence shown here is derived from an EMBL/GenBank/DDBJ whole genome shotgun (WGS) entry which is preliminary data.</text>
</comment>
<evidence type="ECO:0000313" key="6">
    <source>
        <dbReference type="Proteomes" id="UP001209074"/>
    </source>
</evidence>
<feature type="domain" description="Resolvase/invertase-type recombinase catalytic" evidence="3">
    <location>
        <begin position="3"/>
        <end position="152"/>
    </location>
</feature>
<dbReference type="InterPro" id="IPR050639">
    <property type="entry name" value="SSR_resolvase"/>
</dbReference>
<evidence type="ECO:0000313" key="5">
    <source>
        <dbReference type="EMBL" id="MCW4092052.1"/>
    </source>
</evidence>
<reference evidence="5" key="2">
    <citation type="submission" date="2022-11" db="EMBL/GenBank/DDBJ databases">
        <title>Genomic repertoires linked with pathogenic potency of arthritogenic Prevotella copri isolated from the gut of rheumatoid arthritis patients.</title>
        <authorList>
            <person name="Nii T."/>
            <person name="Maeda Y."/>
            <person name="Motooka D."/>
            <person name="Naito M."/>
            <person name="Matsumoto Y."/>
            <person name="Ogawa T."/>
            <person name="Oguro-Igashira E."/>
            <person name="Kishikawa T."/>
            <person name="Yamashita M."/>
            <person name="Koizumi S."/>
            <person name="Kurakawa T."/>
            <person name="Okumura R."/>
            <person name="Kayama H."/>
            <person name="Murakami M."/>
            <person name="Sakaguchi T."/>
            <person name="Das B."/>
            <person name="Nakamura S."/>
            <person name="Okada Y."/>
            <person name="Kumanogoh A."/>
            <person name="Takeda K."/>
        </authorList>
    </citation>
    <scope>NUCLEOTIDE SEQUENCE</scope>
    <source>
        <strain evidence="5">N016-13</strain>
    </source>
</reference>
<dbReference type="RefSeq" id="WP_217745064.1">
    <property type="nucleotide sequence ID" value="NZ_JAHOEI010000081.1"/>
</dbReference>
<dbReference type="Proteomes" id="UP001196765">
    <property type="component" value="Unassembled WGS sequence"/>
</dbReference>
<gene>
    <name evidence="4" type="ORF">KSW82_14375</name>
    <name evidence="5" type="ORF">ONT05_00510</name>
</gene>
<reference evidence="4" key="1">
    <citation type="submission" date="2021-06" db="EMBL/GenBank/DDBJ databases">
        <title>Collection of gut derived symbiotic bacterial strains cultured from healthy donors.</title>
        <authorList>
            <person name="Lin H."/>
            <person name="Littmann E."/>
            <person name="Pamer E.G."/>
        </authorList>
    </citation>
    <scope>NUCLEOTIDE SEQUENCE</scope>
    <source>
        <strain evidence="4">MSK.21.74</strain>
    </source>
</reference>
<evidence type="ECO:0000259" key="3">
    <source>
        <dbReference type="PROSITE" id="PS51736"/>
    </source>
</evidence>
<dbReference type="SMART" id="SM00857">
    <property type="entry name" value="Resolvase"/>
    <property type="match status" value="1"/>
</dbReference>
<dbReference type="PROSITE" id="PS00397">
    <property type="entry name" value="RECOMBINASES_1"/>
    <property type="match status" value="1"/>
</dbReference>
<dbReference type="PANTHER" id="PTHR30461">
    <property type="entry name" value="DNA-INVERTASE FROM LAMBDOID PROPHAGE"/>
    <property type="match status" value="1"/>
</dbReference>
<organism evidence="5 6">
    <name type="scientific">Segatella copri</name>
    <dbReference type="NCBI Taxonomy" id="165179"/>
    <lineage>
        <taxon>Bacteria</taxon>
        <taxon>Pseudomonadati</taxon>
        <taxon>Bacteroidota</taxon>
        <taxon>Bacteroidia</taxon>
        <taxon>Bacteroidales</taxon>
        <taxon>Prevotellaceae</taxon>
        <taxon>Segatella</taxon>
    </lineage>
</organism>
<dbReference type="EMBL" id="JAHOEI010000081">
    <property type="protein sequence ID" value="MBV3388911.1"/>
    <property type="molecule type" value="Genomic_DNA"/>
</dbReference>
<dbReference type="Proteomes" id="UP001209074">
    <property type="component" value="Unassembled WGS sequence"/>
</dbReference>
<dbReference type="GO" id="GO:0000150">
    <property type="term" value="F:DNA strand exchange activity"/>
    <property type="evidence" value="ECO:0007669"/>
    <property type="project" value="InterPro"/>
</dbReference>